<evidence type="ECO:0000256" key="11">
    <source>
        <dbReference type="SAM" id="SignalP"/>
    </source>
</evidence>
<evidence type="ECO:0000256" key="2">
    <source>
        <dbReference type="ARBA" id="ARBA00022729"/>
    </source>
</evidence>
<dbReference type="GO" id="GO:0006508">
    <property type="term" value="P:proteolysis"/>
    <property type="evidence" value="ECO:0007669"/>
    <property type="project" value="InterPro"/>
</dbReference>
<feature type="active site" description="Acyl-ester intermediate" evidence="7">
    <location>
        <position position="72"/>
    </location>
</feature>
<accession>A0A7W4YWT6</accession>
<gene>
    <name evidence="13" type="ORF">FHR70_002855</name>
</gene>
<dbReference type="InterPro" id="IPR001967">
    <property type="entry name" value="Peptidase_S11_N"/>
</dbReference>
<evidence type="ECO:0000256" key="3">
    <source>
        <dbReference type="ARBA" id="ARBA00022801"/>
    </source>
</evidence>
<dbReference type="InterPro" id="IPR012338">
    <property type="entry name" value="Beta-lactam/transpept-like"/>
</dbReference>
<evidence type="ECO:0000313" key="13">
    <source>
        <dbReference type="EMBL" id="MBB3019790.1"/>
    </source>
</evidence>
<dbReference type="GO" id="GO:0009002">
    <property type="term" value="F:serine-type D-Ala-D-Ala carboxypeptidase activity"/>
    <property type="evidence" value="ECO:0007669"/>
    <property type="project" value="UniProtKB-EC"/>
</dbReference>
<dbReference type="PROSITE" id="PS51724">
    <property type="entry name" value="SPOR"/>
    <property type="match status" value="1"/>
</dbReference>
<evidence type="ECO:0000256" key="8">
    <source>
        <dbReference type="PIRSR" id="PIRSR618044-2"/>
    </source>
</evidence>
<dbReference type="Pfam" id="PF00768">
    <property type="entry name" value="Peptidase_S11"/>
    <property type="match status" value="1"/>
</dbReference>
<evidence type="ECO:0000256" key="7">
    <source>
        <dbReference type="PIRSR" id="PIRSR618044-1"/>
    </source>
</evidence>
<dbReference type="SUPFAM" id="SSF110997">
    <property type="entry name" value="Sporulation related repeat"/>
    <property type="match status" value="1"/>
</dbReference>
<dbReference type="GO" id="GO:0042834">
    <property type="term" value="F:peptidoglycan binding"/>
    <property type="evidence" value="ECO:0007669"/>
    <property type="project" value="InterPro"/>
</dbReference>
<dbReference type="EC" id="3.4.16.4" evidence="13"/>
<evidence type="ECO:0000256" key="6">
    <source>
        <dbReference type="ARBA" id="ARBA00023316"/>
    </source>
</evidence>
<keyword evidence="4" id="KW-0133">Cell shape</keyword>
<sequence>MNSVWMGHRKAWALVGIAASFAITITSPAEAARRKAPAGGGYSPPSASIVVDAKTGKVLQGENIDAPRIPASITKVMSLYLLFEQLERGRMSLSTPLTVSSYAASQPPTKLGLRPGSTIEVDDAIKAMVTLSANDVSVVVAENVAGSEEAFAQMMTRKARELGMSSTAFYNPHGLPHDPPNITTARDLSILGRAIQDRFPKYFAYFETRSFQYGQRTIRGHNRLLGKVEGVDGIKTGYTRLSGFNLLTSVNTASRSIVAVVLGGRSGASRDQKMAGLIGDHLPRAYAGARIAPPVVEGSAQPTMVAEAPAPRQVEPAPVQAPVRVASATPEAPMAQATTPQPAPERKPLDLNTLRPVVASATGASSTTTPSSTSSVRWQKGQEPLPLNAQAYAALPPQAAPAQIPAAQRAALVAKIEAKPVEAAPTAAVIKTASLKVEAPEPKKVERPAVAGWVIQLGATDDESKAKGMLDSARSRFGKVLGKASPFTEKVTVDGSTLYRARFSGFSESDDAAKACKQLKKSGVNCFAARG</sequence>
<evidence type="ECO:0000256" key="5">
    <source>
        <dbReference type="ARBA" id="ARBA00022984"/>
    </source>
</evidence>
<evidence type="ECO:0000256" key="1">
    <source>
        <dbReference type="ARBA" id="ARBA00007164"/>
    </source>
</evidence>
<dbReference type="Gene3D" id="3.40.710.10">
    <property type="entry name" value="DD-peptidase/beta-lactamase superfamily"/>
    <property type="match status" value="1"/>
</dbReference>
<name>A0A7W4YWT6_9HYPH</name>
<keyword evidence="6" id="KW-0961">Cell wall biogenesis/degradation</keyword>
<feature type="signal peptide" evidence="11">
    <location>
        <begin position="1"/>
        <end position="31"/>
    </location>
</feature>
<keyword evidence="2 11" id="KW-0732">Signal</keyword>
<dbReference type="RefSeq" id="WP_183451149.1">
    <property type="nucleotide sequence ID" value="NZ_JACHWB010000003.1"/>
</dbReference>
<dbReference type="PANTHER" id="PTHR21581">
    <property type="entry name" value="D-ALANYL-D-ALANINE CARBOXYPEPTIDASE"/>
    <property type="match status" value="1"/>
</dbReference>
<evidence type="ECO:0000256" key="10">
    <source>
        <dbReference type="SAM" id="MobiDB-lite"/>
    </source>
</evidence>
<dbReference type="PRINTS" id="PR00725">
    <property type="entry name" value="DADACBPTASE1"/>
</dbReference>
<keyword evidence="14" id="KW-1185">Reference proteome</keyword>
<comment type="caution">
    <text evidence="13">The sequence shown here is derived from an EMBL/GenBank/DDBJ whole genome shotgun (WGS) entry which is preliminary data.</text>
</comment>
<feature type="binding site" evidence="8">
    <location>
        <position position="235"/>
    </location>
    <ligand>
        <name>substrate</name>
    </ligand>
</feature>
<dbReference type="GO" id="GO:0071555">
    <property type="term" value="P:cell wall organization"/>
    <property type="evidence" value="ECO:0007669"/>
    <property type="project" value="UniProtKB-KW"/>
</dbReference>
<evidence type="ECO:0000256" key="9">
    <source>
        <dbReference type="RuleBase" id="RU004016"/>
    </source>
</evidence>
<dbReference type="AlphaFoldDB" id="A0A7W4YWT6"/>
<feature type="domain" description="SPOR" evidence="12">
    <location>
        <begin position="447"/>
        <end position="531"/>
    </location>
</feature>
<dbReference type="Proteomes" id="UP000532010">
    <property type="component" value="Unassembled WGS sequence"/>
</dbReference>
<organism evidence="13 14">
    <name type="scientific">Microvirga lupini</name>
    <dbReference type="NCBI Taxonomy" id="420324"/>
    <lineage>
        <taxon>Bacteria</taxon>
        <taxon>Pseudomonadati</taxon>
        <taxon>Pseudomonadota</taxon>
        <taxon>Alphaproteobacteria</taxon>
        <taxon>Hyphomicrobiales</taxon>
        <taxon>Methylobacteriaceae</taxon>
        <taxon>Microvirga</taxon>
    </lineage>
</organism>
<dbReference type="GO" id="GO:0008360">
    <property type="term" value="P:regulation of cell shape"/>
    <property type="evidence" value="ECO:0007669"/>
    <property type="project" value="UniProtKB-KW"/>
</dbReference>
<dbReference type="EMBL" id="JACHWB010000003">
    <property type="protein sequence ID" value="MBB3019790.1"/>
    <property type="molecule type" value="Genomic_DNA"/>
</dbReference>
<feature type="chain" id="PRO_5030927312" evidence="11">
    <location>
        <begin position="32"/>
        <end position="531"/>
    </location>
</feature>
<feature type="region of interest" description="Disordered" evidence="10">
    <location>
        <begin position="329"/>
        <end position="348"/>
    </location>
</feature>
<dbReference type="PANTHER" id="PTHR21581:SF6">
    <property type="entry name" value="TRAFFICKING PROTEIN PARTICLE COMPLEX SUBUNIT 12"/>
    <property type="match status" value="1"/>
</dbReference>
<feature type="active site" description="Proton acceptor" evidence="7">
    <location>
        <position position="75"/>
    </location>
</feature>
<reference evidence="13 14" key="1">
    <citation type="submission" date="2020-08" db="EMBL/GenBank/DDBJ databases">
        <title>The Agave Microbiome: Exploring the role of microbial communities in plant adaptations to desert environments.</title>
        <authorList>
            <person name="Partida-Martinez L.P."/>
        </authorList>
    </citation>
    <scope>NUCLEOTIDE SEQUENCE [LARGE SCALE GENOMIC DNA]</scope>
    <source>
        <strain evidence="13 14">AT3.9</strain>
    </source>
</reference>
<keyword evidence="5" id="KW-0573">Peptidoglycan synthesis</keyword>
<keyword evidence="3 13" id="KW-0378">Hydrolase</keyword>
<evidence type="ECO:0000259" key="12">
    <source>
        <dbReference type="PROSITE" id="PS51724"/>
    </source>
</evidence>
<dbReference type="InterPro" id="IPR007730">
    <property type="entry name" value="SPOR-like_dom"/>
</dbReference>
<feature type="compositionally biased region" description="Low complexity" evidence="10">
    <location>
        <begin position="329"/>
        <end position="340"/>
    </location>
</feature>
<evidence type="ECO:0000256" key="4">
    <source>
        <dbReference type="ARBA" id="ARBA00022960"/>
    </source>
</evidence>
<dbReference type="Pfam" id="PF05036">
    <property type="entry name" value="SPOR"/>
    <property type="match status" value="1"/>
</dbReference>
<dbReference type="GO" id="GO:0009252">
    <property type="term" value="P:peptidoglycan biosynthetic process"/>
    <property type="evidence" value="ECO:0007669"/>
    <property type="project" value="UniProtKB-KW"/>
</dbReference>
<dbReference type="Gene3D" id="3.30.70.1070">
    <property type="entry name" value="Sporulation related repeat"/>
    <property type="match status" value="1"/>
</dbReference>
<dbReference type="SUPFAM" id="SSF56601">
    <property type="entry name" value="beta-lactamase/transpeptidase-like"/>
    <property type="match status" value="1"/>
</dbReference>
<dbReference type="InterPro" id="IPR018044">
    <property type="entry name" value="Peptidase_S11"/>
</dbReference>
<evidence type="ECO:0000313" key="14">
    <source>
        <dbReference type="Proteomes" id="UP000532010"/>
    </source>
</evidence>
<protein>
    <submittedName>
        <fullName evidence="13">D-alanyl-D-alanine carboxypeptidase</fullName>
        <ecNumber evidence="13">3.4.16.4</ecNumber>
    </submittedName>
</protein>
<keyword evidence="13" id="KW-0645">Protease</keyword>
<comment type="similarity">
    <text evidence="1 9">Belongs to the peptidase S11 family.</text>
</comment>
<keyword evidence="13" id="KW-0121">Carboxypeptidase</keyword>
<dbReference type="InterPro" id="IPR036680">
    <property type="entry name" value="SPOR-like_sf"/>
</dbReference>
<proteinExistence type="inferred from homology"/>
<feature type="active site" evidence="7">
    <location>
        <position position="132"/>
    </location>
</feature>